<dbReference type="PANTHER" id="PTHR13677:SF0">
    <property type="entry name" value="LD41638P"/>
    <property type="match status" value="1"/>
</dbReference>
<dbReference type="Gene3D" id="3.40.1280.30">
    <property type="match status" value="1"/>
</dbReference>
<evidence type="ECO:0000313" key="8">
    <source>
        <dbReference type="Proteomes" id="UP000055048"/>
    </source>
</evidence>
<keyword evidence="3" id="KW-0808">Transferase</keyword>
<dbReference type="Proteomes" id="UP000055048">
    <property type="component" value="Unassembled WGS sequence"/>
</dbReference>
<evidence type="ECO:0000256" key="3">
    <source>
        <dbReference type="ARBA" id="ARBA00022679"/>
    </source>
</evidence>
<dbReference type="EMBL" id="JYDJ01000148">
    <property type="protein sequence ID" value="KRX42289.1"/>
    <property type="molecule type" value="Genomic_DNA"/>
</dbReference>
<dbReference type="InterPro" id="IPR038459">
    <property type="entry name" value="MT_TRM10-typ_sf"/>
</dbReference>
<keyword evidence="2" id="KW-0489">Methyltransferase</keyword>
<reference evidence="7 8" key="1">
    <citation type="submission" date="2015-01" db="EMBL/GenBank/DDBJ databases">
        <title>Evolution of Trichinella species and genotypes.</title>
        <authorList>
            <person name="Korhonen P.K."/>
            <person name="Edoardo P."/>
            <person name="Giuseppe L.R."/>
            <person name="Gasser R.B."/>
        </authorList>
    </citation>
    <scope>NUCLEOTIDE SEQUENCE [LARGE SCALE GENOMIC DNA]</scope>
    <source>
        <strain evidence="7">ISS417</strain>
    </source>
</reference>
<keyword evidence="4" id="KW-0949">S-adenosyl-L-methionine</keyword>
<dbReference type="GO" id="GO:0005085">
    <property type="term" value="F:guanyl-nucleotide exchange factor activity"/>
    <property type="evidence" value="ECO:0007669"/>
    <property type="project" value="InterPro"/>
</dbReference>
<dbReference type="AlphaFoldDB" id="A0A0V0TTI6"/>
<evidence type="ECO:0000259" key="6">
    <source>
        <dbReference type="PROSITE" id="PS51675"/>
    </source>
</evidence>
<dbReference type="STRING" id="144512.A0A0V0TTI6"/>
<evidence type="ECO:0000256" key="4">
    <source>
        <dbReference type="ARBA" id="ARBA00022691"/>
    </source>
</evidence>
<organism evidence="7 8">
    <name type="scientific">Trichinella murrelli</name>
    <dbReference type="NCBI Taxonomy" id="144512"/>
    <lineage>
        <taxon>Eukaryota</taxon>
        <taxon>Metazoa</taxon>
        <taxon>Ecdysozoa</taxon>
        <taxon>Nematoda</taxon>
        <taxon>Enoplea</taxon>
        <taxon>Dorylaimia</taxon>
        <taxon>Trichinellida</taxon>
        <taxon>Trichinellidae</taxon>
        <taxon>Trichinella</taxon>
    </lineage>
</organism>
<dbReference type="GO" id="GO:0055037">
    <property type="term" value="C:recycling endosome"/>
    <property type="evidence" value="ECO:0007669"/>
    <property type="project" value="TreeGrafter"/>
</dbReference>
<dbReference type="GO" id="GO:0005739">
    <property type="term" value="C:mitochondrion"/>
    <property type="evidence" value="ECO:0007669"/>
    <property type="project" value="InterPro"/>
</dbReference>
<protein>
    <submittedName>
        <fullName evidence="7">Protein DENND6B</fullName>
    </submittedName>
</protein>
<comment type="similarity">
    <text evidence="1">Belongs to the DENND6 family.</text>
</comment>
<sequence length="937" mass="109120">MESTVPDNSGVYFKNLNNWVHCFCALTFDLEVGQSLEIKYPNEAELTKTEVLNICYLSFPDSNSDCLGDTQFYFRIRRSSRDKEITNPQLVQYNKMCPSALEIDPDYFFGFVFFRQVKDSSLPRGYFQKSMVLLTQLPLVNFYQFVVCKIAPAFFSAGLPLIEAVSQEMNHWDPPVPGALLNLPLMGSVIKLRLPSRLDKPGVREDLIGLQKMNESCYTLLNVYEPDLYECLSLYLPHLHMLWELVLLGEAIFQFWPIVIMAPSPDVSSVVVQSLISLIWPLQYRYDYRPYFTIQDSDFKEYLLSQPGIQHHVILGTTNLYFIKAMENWPHVLRLSTDSKRKGKRIAGAHKIRRHIGLKGMEEKSGLFSKYKCLLSKHGVLMKKLMKGIHTNRPKEAQSMMIRRHFMDLTHSFLFPLEQYVANTMPLQKDISPWKDAPRLREFDKEEFLKFVENADLPSRTGIKGDWINLYRLFCDTKTFTYWLKQRQTEVNTRLRMLHLEALAGATVDCTLQSKIEVEVVDFILKLRDALSFAESHRELVNDELLCRVNDHYRKALQYTLSIGMTLWRKKVFQSAAVMVRRCYCKKLGPIDEECEEVKAWRGQLTDAEQERLKVAIYEYNLYKYADATLPSNLNVSHLRKLLLMDTKTLRLKYLTYLGKKEKRRVREEEKKREKIELGKQIKEKIQAERANAKHITYALGHNFIMRRMIDTTMNKIDDARLIFASMFAPKIVFDMGFLSELSPIETDLTWIQLREAYYVNRNHQAPFAVHLTDCNFHHPSWSESQRYFMGGLPTYALDMDSENFTKLYDPRQLVYLSPDARKMLDSVEPDKVYIIGAMVDKPNKTNCTLGKAKQFNIAAAKLPIDKYVKWECGSKSLTLNQVLSILLEVNSNGGDWAAAFLKHVPKRKLVVKDTRVSKLIRQQIREREEYMLSLHQ</sequence>
<dbReference type="InterPro" id="IPR025812">
    <property type="entry name" value="Trm10_C_MTase_dom"/>
</dbReference>
<dbReference type="InterPro" id="IPR037516">
    <property type="entry name" value="Tripartite_DENN"/>
</dbReference>
<evidence type="ECO:0000256" key="2">
    <source>
        <dbReference type="ARBA" id="ARBA00022603"/>
    </source>
</evidence>
<evidence type="ECO:0000259" key="5">
    <source>
        <dbReference type="PROSITE" id="PS50211"/>
    </source>
</evidence>
<dbReference type="InterPro" id="IPR024224">
    <property type="entry name" value="DENND6"/>
</dbReference>
<feature type="domain" description="SAM-dependent MTase TRM10-type" evidence="6">
    <location>
        <begin position="718"/>
        <end position="912"/>
    </location>
</feature>
<dbReference type="PANTHER" id="PTHR13677">
    <property type="entry name" value="LD41638P"/>
    <property type="match status" value="1"/>
</dbReference>
<name>A0A0V0TTI6_9BILA</name>
<gene>
    <name evidence="7" type="primary">DENND6B</name>
    <name evidence="7" type="ORF">T05_8742</name>
</gene>
<dbReference type="OrthoDB" id="10265409at2759"/>
<comment type="caution">
    <text evidence="7">The sequence shown here is derived from an EMBL/GenBank/DDBJ whole genome shotgun (WGS) entry which is preliminary data.</text>
</comment>
<dbReference type="GO" id="GO:0008168">
    <property type="term" value="F:methyltransferase activity"/>
    <property type="evidence" value="ECO:0007669"/>
    <property type="project" value="UniProtKB-KW"/>
</dbReference>
<dbReference type="PROSITE" id="PS51675">
    <property type="entry name" value="SAM_MT_TRM10"/>
    <property type="match status" value="1"/>
</dbReference>
<dbReference type="GO" id="GO:0032259">
    <property type="term" value="P:methylation"/>
    <property type="evidence" value="ECO:0007669"/>
    <property type="project" value="UniProtKB-KW"/>
</dbReference>
<evidence type="ECO:0000313" key="7">
    <source>
        <dbReference type="EMBL" id="KRX42289.1"/>
    </source>
</evidence>
<dbReference type="PROSITE" id="PS50211">
    <property type="entry name" value="DENN"/>
    <property type="match status" value="1"/>
</dbReference>
<accession>A0A0V0TTI6</accession>
<proteinExistence type="inferred from homology"/>
<dbReference type="InterPro" id="IPR028564">
    <property type="entry name" value="MT_TRM10-typ"/>
</dbReference>
<keyword evidence="8" id="KW-1185">Reference proteome</keyword>
<evidence type="ECO:0000256" key="1">
    <source>
        <dbReference type="ARBA" id="ARBA00007159"/>
    </source>
</evidence>
<feature type="domain" description="UDENN" evidence="5">
    <location>
        <begin position="21"/>
        <end position="494"/>
    </location>
</feature>
<dbReference type="GO" id="GO:0008033">
    <property type="term" value="P:tRNA processing"/>
    <property type="evidence" value="ECO:0007669"/>
    <property type="project" value="InterPro"/>
</dbReference>
<dbReference type="CDD" id="cd18102">
    <property type="entry name" value="Trm10_MRRP1"/>
    <property type="match status" value="1"/>
</dbReference>